<keyword evidence="3" id="KW-0449">Lipoprotein</keyword>
<dbReference type="GO" id="GO:0046872">
    <property type="term" value="F:metal ion binding"/>
    <property type="evidence" value="ECO:0007669"/>
    <property type="project" value="UniProtKB-KW"/>
</dbReference>
<dbReference type="SUPFAM" id="SSF55008">
    <property type="entry name" value="HMA, heavy metal-associated domain"/>
    <property type="match status" value="1"/>
</dbReference>
<accession>A0A1U8BB16</accession>
<evidence type="ECO:0000256" key="3">
    <source>
        <dbReference type="ARBA" id="ARBA00023288"/>
    </source>
</evidence>
<dbReference type="InterPro" id="IPR006121">
    <property type="entry name" value="HMA_dom"/>
</dbReference>
<dbReference type="KEGG" id="nnu:104611542"/>
<gene>
    <name evidence="8" type="primary">LOC104611542</name>
</gene>
<dbReference type="OrthoDB" id="691258at2759"/>
<keyword evidence="1" id="KW-0488">Methylation</keyword>
<evidence type="ECO:0000313" key="7">
    <source>
        <dbReference type="Proteomes" id="UP000189703"/>
    </source>
</evidence>
<dbReference type="Gene3D" id="3.30.70.100">
    <property type="match status" value="1"/>
</dbReference>
<keyword evidence="4" id="KW-0636">Prenylation</keyword>
<evidence type="ECO:0000313" key="8">
    <source>
        <dbReference type="RefSeq" id="XP_010276938.1"/>
    </source>
</evidence>
<keyword evidence="2" id="KW-0479">Metal-binding</keyword>
<name>A0A1U8BB16_NELNU</name>
<dbReference type="InterPro" id="IPR036163">
    <property type="entry name" value="HMA_dom_sf"/>
</dbReference>
<dbReference type="Pfam" id="PF00403">
    <property type="entry name" value="HMA"/>
    <property type="match status" value="1"/>
</dbReference>
<sequence>MSTKKIDLKVNMNCLKCKKQVLQSITKLQGIDSITVDMEKGIVSVIGDVDPIQIVCRVRKTGRIAELTNVGPPKKPEDPKKPDDKPKPNPDPIPHCCKDCQHSGFSLLVIDDGRPSCSIL</sequence>
<protein>
    <submittedName>
        <fullName evidence="8">Heavy metal-associated isoprenylated plant protein 26-like</fullName>
    </submittedName>
</protein>
<evidence type="ECO:0000256" key="1">
    <source>
        <dbReference type="ARBA" id="ARBA00022481"/>
    </source>
</evidence>
<evidence type="ECO:0000256" key="4">
    <source>
        <dbReference type="ARBA" id="ARBA00023289"/>
    </source>
</evidence>
<comment type="similarity">
    <text evidence="5">Belongs to the HIPP family.</text>
</comment>
<dbReference type="PANTHER" id="PTHR45811:SF33">
    <property type="entry name" value="HEAVY METAL-ASSOCIATED ISOPRENYLATED PLANT PROTEIN 2-RELATED"/>
    <property type="match status" value="1"/>
</dbReference>
<keyword evidence="7" id="KW-1185">Reference proteome</keyword>
<evidence type="ECO:0000256" key="2">
    <source>
        <dbReference type="ARBA" id="ARBA00022723"/>
    </source>
</evidence>
<organism evidence="7 8">
    <name type="scientific">Nelumbo nucifera</name>
    <name type="common">Sacred lotus</name>
    <dbReference type="NCBI Taxonomy" id="4432"/>
    <lineage>
        <taxon>Eukaryota</taxon>
        <taxon>Viridiplantae</taxon>
        <taxon>Streptophyta</taxon>
        <taxon>Embryophyta</taxon>
        <taxon>Tracheophyta</taxon>
        <taxon>Spermatophyta</taxon>
        <taxon>Magnoliopsida</taxon>
        <taxon>Proteales</taxon>
        <taxon>Nelumbonaceae</taxon>
        <taxon>Nelumbo</taxon>
    </lineage>
</organism>
<dbReference type="OMA" id="RVDINCE"/>
<dbReference type="AlphaFoldDB" id="A0A1U8BB16"/>
<feature type="region of interest" description="Disordered" evidence="6">
    <location>
        <begin position="66"/>
        <end position="93"/>
    </location>
</feature>
<dbReference type="FunCoup" id="A0A1U8BB16">
    <property type="interactions" value="55"/>
</dbReference>
<dbReference type="eggNOG" id="KOG1603">
    <property type="taxonomic scope" value="Eukaryota"/>
</dbReference>
<dbReference type="RefSeq" id="XP_010276938.1">
    <property type="nucleotide sequence ID" value="XM_010278636.2"/>
</dbReference>
<dbReference type="GeneID" id="104611542"/>
<dbReference type="Proteomes" id="UP000189703">
    <property type="component" value="Unplaced"/>
</dbReference>
<dbReference type="PROSITE" id="PS50846">
    <property type="entry name" value="HMA_2"/>
    <property type="match status" value="1"/>
</dbReference>
<feature type="compositionally biased region" description="Basic and acidic residues" evidence="6">
    <location>
        <begin position="74"/>
        <end position="88"/>
    </location>
</feature>
<reference evidence="8" key="1">
    <citation type="submission" date="2025-08" db="UniProtKB">
        <authorList>
            <consortium name="RefSeq"/>
        </authorList>
    </citation>
    <scope>IDENTIFICATION</scope>
</reference>
<dbReference type="InterPro" id="IPR051863">
    <property type="entry name" value="HIPP"/>
</dbReference>
<evidence type="ECO:0000256" key="5">
    <source>
        <dbReference type="ARBA" id="ARBA00024045"/>
    </source>
</evidence>
<proteinExistence type="inferred from homology"/>
<dbReference type="PANTHER" id="PTHR45811">
    <property type="entry name" value="COPPER TRANSPORT PROTEIN FAMILY-RELATED"/>
    <property type="match status" value="1"/>
</dbReference>
<evidence type="ECO:0000256" key="6">
    <source>
        <dbReference type="SAM" id="MobiDB-lite"/>
    </source>
</evidence>